<evidence type="ECO:0000256" key="2">
    <source>
        <dbReference type="ARBA" id="ARBA00022448"/>
    </source>
</evidence>
<sequence>MKTFITITAFILVGVLTALFFGFNQTANSIDYDDEQEGISEQVIIRFSHVAAENTPKGLAARYFAESVQMKTNDEVTVEIYSNGEIYQDQNEWEALTSGKVEMIAPATAKLSPLFPDWQVLDLPYAFQTEQAVQEAYEGKIGEELLNDLKRSNAKGLGFWYNGFKQFTNDQHPIIQPVDMDQLHFRTMPGPTIAAQFDAVNASTSELSFNKTYRNLEVDFIDGQENTVSNIYSKKFYKEQSFMTISNHAYLGYAILMNKSFWNKLSKSHQEAIVSSMEETTDWVRRHSIEINDSQIRELKRTSDIQIDVLTNAQRKKWKEAFLPVYIQAEKSISPSLLREVKRIQNHYSSHN</sequence>
<evidence type="ECO:0000313" key="5">
    <source>
        <dbReference type="Proteomes" id="UP000310541"/>
    </source>
</evidence>
<dbReference type="NCBIfam" id="NF037995">
    <property type="entry name" value="TRAP_S1"/>
    <property type="match status" value="1"/>
</dbReference>
<protein>
    <submittedName>
        <fullName evidence="4">DctP family TRAP transporter solute-binding subunit</fullName>
    </submittedName>
</protein>
<keyword evidence="3" id="KW-0732">Signal</keyword>
<dbReference type="InterPro" id="IPR038404">
    <property type="entry name" value="TRAP_DctP_sf"/>
</dbReference>
<keyword evidence="2" id="KW-0813">Transport</keyword>
<accession>A0A4U1MP37</accession>
<dbReference type="PANTHER" id="PTHR33376">
    <property type="match status" value="1"/>
</dbReference>
<dbReference type="EMBL" id="SWFM01000001">
    <property type="protein sequence ID" value="TKD72481.1"/>
    <property type="molecule type" value="Genomic_DNA"/>
</dbReference>
<dbReference type="NCBIfam" id="TIGR00787">
    <property type="entry name" value="dctP"/>
    <property type="match status" value="1"/>
</dbReference>
<dbReference type="InterPro" id="IPR004682">
    <property type="entry name" value="TRAP_DctP"/>
</dbReference>
<dbReference type="GO" id="GO:0055085">
    <property type="term" value="P:transmembrane transport"/>
    <property type="evidence" value="ECO:0007669"/>
    <property type="project" value="InterPro"/>
</dbReference>
<dbReference type="GO" id="GO:0030288">
    <property type="term" value="C:outer membrane-bounded periplasmic space"/>
    <property type="evidence" value="ECO:0007669"/>
    <property type="project" value="InterPro"/>
</dbReference>
<reference evidence="4 5" key="1">
    <citation type="submission" date="2019-04" db="EMBL/GenBank/DDBJ databases">
        <title>Genome sequence of Bacillus hwajinpoensis strain Y2.</title>
        <authorList>
            <person name="Fair J.L."/>
            <person name="Maclea K.S."/>
        </authorList>
    </citation>
    <scope>NUCLEOTIDE SEQUENCE [LARGE SCALE GENOMIC DNA]</scope>
    <source>
        <strain evidence="4 5">Y2</strain>
    </source>
</reference>
<dbReference type="Pfam" id="PF03480">
    <property type="entry name" value="DctP"/>
    <property type="match status" value="1"/>
</dbReference>
<name>A0A4U1MP37_9BACL</name>
<comment type="caution">
    <text evidence="4">The sequence shown here is derived from an EMBL/GenBank/DDBJ whole genome shotgun (WGS) entry which is preliminary data.</text>
</comment>
<evidence type="ECO:0000256" key="1">
    <source>
        <dbReference type="ARBA" id="ARBA00009023"/>
    </source>
</evidence>
<dbReference type="Proteomes" id="UP000310541">
    <property type="component" value="Unassembled WGS sequence"/>
</dbReference>
<dbReference type="PIRSF" id="PIRSF006470">
    <property type="entry name" value="DctB"/>
    <property type="match status" value="1"/>
</dbReference>
<proteinExistence type="inferred from homology"/>
<dbReference type="RefSeq" id="WP_136946332.1">
    <property type="nucleotide sequence ID" value="NZ_SWFM01000001.1"/>
</dbReference>
<evidence type="ECO:0000256" key="3">
    <source>
        <dbReference type="ARBA" id="ARBA00022729"/>
    </source>
</evidence>
<organism evidence="4 5">
    <name type="scientific">Guptibacillus hwajinpoensis</name>
    <dbReference type="NCBI Taxonomy" id="208199"/>
    <lineage>
        <taxon>Bacteria</taxon>
        <taxon>Bacillati</taxon>
        <taxon>Bacillota</taxon>
        <taxon>Bacilli</taxon>
        <taxon>Bacillales</taxon>
        <taxon>Guptibacillaceae</taxon>
        <taxon>Guptibacillus</taxon>
    </lineage>
</organism>
<dbReference type="PANTHER" id="PTHR33376:SF7">
    <property type="entry name" value="C4-DICARBOXYLATE-BINDING PROTEIN DCTB"/>
    <property type="match status" value="1"/>
</dbReference>
<comment type="similarity">
    <text evidence="1">Belongs to the bacterial solute-binding protein 7 family.</text>
</comment>
<dbReference type="Gene3D" id="3.40.190.170">
    <property type="entry name" value="Bacterial extracellular solute-binding protein, family 7"/>
    <property type="match status" value="1"/>
</dbReference>
<dbReference type="InterPro" id="IPR018389">
    <property type="entry name" value="DctP_fam"/>
</dbReference>
<dbReference type="AlphaFoldDB" id="A0A4U1MP37"/>
<gene>
    <name evidence="4" type="ORF">FBF83_06810</name>
</gene>
<dbReference type="OrthoDB" id="9776801at2"/>
<evidence type="ECO:0000313" key="4">
    <source>
        <dbReference type="EMBL" id="TKD72481.1"/>
    </source>
</evidence>